<evidence type="ECO:0000256" key="1">
    <source>
        <dbReference type="SAM" id="MobiDB-lite"/>
    </source>
</evidence>
<feature type="region of interest" description="Disordered" evidence="1">
    <location>
        <begin position="1"/>
        <end position="25"/>
    </location>
</feature>
<gene>
    <name evidence="2" type="ORF">SDC9_178452</name>
</gene>
<feature type="region of interest" description="Disordered" evidence="1">
    <location>
        <begin position="42"/>
        <end position="62"/>
    </location>
</feature>
<accession>A0A645GVT0</accession>
<dbReference type="AlphaFoldDB" id="A0A645GVT0"/>
<comment type="caution">
    <text evidence="2">The sequence shown here is derived from an EMBL/GenBank/DDBJ whole genome shotgun (WGS) entry which is preliminary data.</text>
</comment>
<protein>
    <submittedName>
        <fullName evidence="2">Uncharacterized protein</fullName>
    </submittedName>
</protein>
<organism evidence="2">
    <name type="scientific">bioreactor metagenome</name>
    <dbReference type="NCBI Taxonomy" id="1076179"/>
    <lineage>
        <taxon>unclassified sequences</taxon>
        <taxon>metagenomes</taxon>
        <taxon>ecological metagenomes</taxon>
    </lineage>
</organism>
<evidence type="ECO:0000313" key="2">
    <source>
        <dbReference type="EMBL" id="MPN30981.1"/>
    </source>
</evidence>
<sequence>MIDEDLATDDGTGVDFNAGEPTPHMRDEAAQPLEAMRPAPVRRALQPDGVQPRITGDDLPGAASRGVAVKNALDVGAQAIKHQITT</sequence>
<reference evidence="2" key="1">
    <citation type="submission" date="2019-08" db="EMBL/GenBank/DDBJ databases">
        <authorList>
            <person name="Kucharzyk K."/>
            <person name="Murdoch R.W."/>
            <person name="Higgins S."/>
            <person name="Loffler F."/>
        </authorList>
    </citation>
    <scope>NUCLEOTIDE SEQUENCE</scope>
</reference>
<dbReference type="EMBL" id="VSSQ01082310">
    <property type="protein sequence ID" value="MPN30981.1"/>
    <property type="molecule type" value="Genomic_DNA"/>
</dbReference>
<name>A0A645GVT0_9ZZZZ</name>
<proteinExistence type="predicted"/>